<dbReference type="Gene3D" id="3.30.565.10">
    <property type="entry name" value="Histidine kinase-like ATPase, C-terminal domain"/>
    <property type="match status" value="1"/>
</dbReference>
<dbReference type="Proteomes" id="UP000656042">
    <property type="component" value="Unassembled WGS sequence"/>
</dbReference>
<feature type="domain" description="STAS" evidence="1">
    <location>
        <begin position="1"/>
        <end position="102"/>
    </location>
</feature>
<keyword evidence="3" id="KW-1185">Reference proteome</keyword>
<dbReference type="InterPro" id="IPR002645">
    <property type="entry name" value="STAS_dom"/>
</dbReference>
<sequence length="232" mass="24580">MLVVGGTLEVVSGMVLYERATTLMRRHRAGMLIDVAALSVADAAAVTVFTEIMQEARRWPDVRVLVCAPSASVKPLLSADVLDQRLLFASVAAGRTAALAVVPAVAEDLLPVAGAARRARDVITEACLTWDRSELIGPAALVVSELVTNAAVHAHTVMTLTVRLQLCHLHISVVDGSAVHAVHRALDRRGVGGRGMRLVDAVSAAWGSTSLPTGKAVWSVIDFPHGHPERRS</sequence>
<evidence type="ECO:0000313" key="3">
    <source>
        <dbReference type="Proteomes" id="UP000656042"/>
    </source>
</evidence>
<dbReference type="AlphaFoldDB" id="A0A8J3C519"/>
<dbReference type="PANTHER" id="PTHR35526">
    <property type="entry name" value="ANTI-SIGMA-F FACTOR RSBW-RELATED"/>
    <property type="match status" value="1"/>
</dbReference>
<dbReference type="InterPro" id="IPR036890">
    <property type="entry name" value="HATPase_C_sf"/>
</dbReference>
<evidence type="ECO:0000313" key="2">
    <source>
        <dbReference type="EMBL" id="GGL16012.1"/>
    </source>
</evidence>
<reference evidence="2" key="1">
    <citation type="journal article" date="2014" name="Int. J. Syst. Evol. Microbiol.">
        <title>Complete genome sequence of Corynebacterium casei LMG S-19264T (=DSM 44701T), isolated from a smear-ripened cheese.</title>
        <authorList>
            <consortium name="US DOE Joint Genome Institute (JGI-PGF)"/>
            <person name="Walter F."/>
            <person name="Albersmeier A."/>
            <person name="Kalinowski J."/>
            <person name="Ruckert C."/>
        </authorList>
    </citation>
    <scope>NUCLEOTIDE SEQUENCE</scope>
    <source>
        <strain evidence="2">CGMCC 4.7299</strain>
    </source>
</reference>
<dbReference type="EMBL" id="BMMX01000050">
    <property type="protein sequence ID" value="GGL16012.1"/>
    <property type="molecule type" value="Genomic_DNA"/>
</dbReference>
<evidence type="ECO:0000259" key="1">
    <source>
        <dbReference type="PROSITE" id="PS50801"/>
    </source>
</evidence>
<proteinExistence type="predicted"/>
<dbReference type="InterPro" id="IPR050267">
    <property type="entry name" value="Anti-sigma-factor_SerPK"/>
</dbReference>
<dbReference type="PROSITE" id="PS50801">
    <property type="entry name" value="STAS"/>
    <property type="match status" value="1"/>
</dbReference>
<gene>
    <name evidence="2" type="ORF">GCM10012284_58320</name>
</gene>
<comment type="caution">
    <text evidence="2">The sequence shown here is derived from an EMBL/GenBank/DDBJ whole genome shotgun (WGS) entry which is preliminary data.</text>
</comment>
<name>A0A8J3C519_9ACTN</name>
<dbReference type="PANTHER" id="PTHR35526:SF3">
    <property type="entry name" value="ANTI-SIGMA-F FACTOR RSBW"/>
    <property type="match status" value="1"/>
</dbReference>
<accession>A0A8J3C519</accession>
<dbReference type="CDD" id="cd16936">
    <property type="entry name" value="HATPase_RsbW-like"/>
    <property type="match status" value="1"/>
</dbReference>
<organism evidence="2 3">
    <name type="scientific">Mangrovihabitans endophyticus</name>
    <dbReference type="NCBI Taxonomy" id="1751298"/>
    <lineage>
        <taxon>Bacteria</taxon>
        <taxon>Bacillati</taxon>
        <taxon>Actinomycetota</taxon>
        <taxon>Actinomycetes</taxon>
        <taxon>Micromonosporales</taxon>
        <taxon>Micromonosporaceae</taxon>
        <taxon>Mangrovihabitans</taxon>
    </lineage>
</organism>
<protein>
    <recommendedName>
        <fullName evidence="1">STAS domain-containing protein</fullName>
    </recommendedName>
</protein>
<reference evidence="2" key="2">
    <citation type="submission" date="2020-09" db="EMBL/GenBank/DDBJ databases">
        <authorList>
            <person name="Sun Q."/>
            <person name="Zhou Y."/>
        </authorList>
    </citation>
    <scope>NUCLEOTIDE SEQUENCE</scope>
    <source>
        <strain evidence="2">CGMCC 4.7299</strain>
    </source>
</reference>